<dbReference type="EMBL" id="CP014352">
    <property type="protein sequence ID" value="AMS06498.1"/>
    <property type="molecule type" value="Genomic_DNA"/>
</dbReference>
<gene>
    <name evidence="4" type="ORF">A8L58_16040</name>
    <name evidence="3" type="ORF">AXH35_14585</name>
</gene>
<reference evidence="3 5" key="2">
    <citation type="submission" date="2016-02" db="EMBL/GenBank/DDBJ databases">
        <title>Complete Genome Sequence of Propionibacterium acidipropionici ATCC 55737.</title>
        <authorList>
            <person name="Luna Flores C.H."/>
            <person name="Nielsen L.K."/>
            <person name="Marcellin E."/>
        </authorList>
    </citation>
    <scope>NUCLEOTIDE SEQUENCE [LARGE SCALE GENOMIC DNA]</scope>
    <source>
        <strain evidence="3 5">ATCC 55737</strain>
    </source>
</reference>
<dbReference type="Proteomes" id="UP000178666">
    <property type="component" value="Chromosome"/>
</dbReference>
<name>A0AAC8YH26_9ACTN</name>
<dbReference type="GO" id="GO:0004386">
    <property type="term" value="F:helicase activity"/>
    <property type="evidence" value="ECO:0007669"/>
    <property type="project" value="UniProtKB-KW"/>
</dbReference>
<dbReference type="InterPro" id="IPR032830">
    <property type="entry name" value="XPB/Ssl2_N"/>
</dbReference>
<evidence type="ECO:0000313" key="6">
    <source>
        <dbReference type="Proteomes" id="UP000178666"/>
    </source>
</evidence>
<keyword evidence="3" id="KW-0378">Hydrolase</keyword>
<feature type="compositionally biased region" description="Low complexity" evidence="1">
    <location>
        <begin position="606"/>
        <end position="615"/>
    </location>
</feature>
<protein>
    <submittedName>
        <fullName evidence="3">DEAD/DEAH box helicase</fullName>
    </submittedName>
</protein>
<keyword evidence="6" id="KW-1185">Reference proteome</keyword>
<dbReference type="Pfam" id="PF13625">
    <property type="entry name" value="Helicase_C_3"/>
    <property type="match status" value="1"/>
</dbReference>
<dbReference type="AlphaFoldDB" id="A0AAC8YH26"/>
<evidence type="ECO:0000313" key="4">
    <source>
        <dbReference type="EMBL" id="AOZ47945.1"/>
    </source>
</evidence>
<accession>A0AAC8YH26</accession>
<organism evidence="3 5">
    <name type="scientific">Acidipropionibacterium acidipropionici</name>
    <dbReference type="NCBI Taxonomy" id="1748"/>
    <lineage>
        <taxon>Bacteria</taxon>
        <taxon>Bacillati</taxon>
        <taxon>Actinomycetota</taxon>
        <taxon>Actinomycetes</taxon>
        <taxon>Propionibacteriales</taxon>
        <taxon>Propionibacteriaceae</taxon>
        <taxon>Acidipropionibacterium</taxon>
    </lineage>
</organism>
<evidence type="ECO:0000313" key="5">
    <source>
        <dbReference type="Proteomes" id="UP000075221"/>
    </source>
</evidence>
<keyword evidence="3" id="KW-0547">Nucleotide-binding</keyword>
<keyword evidence="3" id="KW-0067">ATP-binding</keyword>
<evidence type="ECO:0000256" key="1">
    <source>
        <dbReference type="SAM" id="MobiDB-lite"/>
    </source>
</evidence>
<dbReference type="Proteomes" id="UP000075221">
    <property type="component" value="Chromosome"/>
</dbReference>
<feature type="domain" description="Helicase XPB/Ssl2 N-terminal" evidence="2">
    <location>
        <begin position="443"/>
        <end position="565"/>
    </location>
</feature>
<keyword evidence="3" id="KW-0347">Helicase</keyword>
<proteinExistence type="predicted"/>
<sequence length="715" mass="75361">MTSTSTLASVIRSMDTDQMTRLLDLRPDLANPAPRSLAELAERASTQASARAALDRLNAWQHQVAVAIAALGDVTADDLGAGLLRPDAPSPSRQDLDAAIDHLLDQVLVLEDDDRLHLVGAAAAVLGPAPAGLAPASATPMDDEEIDRHLTEAGPRAGQVLQRLLWTPSGHVPHARRSVDAATAEGPVDLALAHRLLHPIDDETVVLPREVALHLRHGALFPRAALPQAPAWPRPVAPDRSDSAALGTALEAVSAMSALLEAVETIIPGRLASGGMAKRDATRALSRVARGTTGWLYLALAVSAGLIAADGRGWLPTTTADHWRETSLWDQWRSLRTAWTMLPQTPGSLSNSLDAPAPATARAWRQQVLAELATAEPGTPVTLDLVIARIAWRHPTWPVEEARSELTAAVAECAMVGLTALGSRSSLVDAEDDPGMPERQESVILQSDLTAIAPGPLTPSTASELALLADRESTGVAGVRRFTAASLRRALDAGWTGGRVRAWWAQHSISGVPQNLEVLLADVVRDHGRVSVATAASVLEVDDPSLIETLLRSPGAADLGLRRIAPSVLVSQAEPDAVLAVLHRLGLSPVARDAHGDVFNTPAPPRARATEPVPEAATSDVRSVAESLSAQPGFTDSRRVLALLHRAQADASWVEVTWVRDDGTSVTETVRVMALAKGAMRCVRRGGGGVVLIPVPRVRSAREIASPASSGDPAS</sequence>
<dbReference type="EMBL" id="CP015970">
    <property type="protein sequence ID" value="AOZ47945.1"/>
    <property type="molecule type" value="Genomic_DNA"/>
</dbReference>
<dbReference type="RefSeq" id="WP_062820337.1">
    <property type="nucleotide sequence ID" value="NZ_CP014352.1"/>
</dbReference>
<evidence type="ECO:0000313" key="3">
    <source>
        <dbReference type="EMBL" id="AMS06498.1"/>
    </source>
</evidence>
<feature type="region of interest" description="Disordered" evidence="1">
    <location>
        <begin position="595"/>
        <end position="615"/>
    </location>
</feature>
<reference evidence="4 6" key="1">
    <citation type="journal article" date="2016" name="Plant Dis.">
        <title>Improved production of propionic acid using genome shuffling.</title>
        <authorList>
            <person name="Luna-Flores C.H."/>
            <person name="Palfreyman R.W."/>
            <person name="Kromer J.O."/>
            <person name="Nielsen L.K."/>
            <person name="Marcellin E."/>
        </authorList>
    </citation>
    <scope>NUCLEOTIDE SEQUENCE [LARGE SCALE GENOMIC DNA]</scope>
    <source>
        <strain evidence="4 6">F3E8</strain>
    </source>
</reference>
<evidence type="ECO:0000259" key="2">
    <source>
        <dbReference type="Pfam" id="PF13625"/>
    </source>
</evidence>